<proteinExistence type="predicted"/>
<feature type="domain" description="DUF6594" evidence="3">
    <location>
        <begin position="257"/>
        <end position="470"/>
    </location>
</feature>
<keyword evidence="5" id="KW-1185">Reference proteome</keyword>
<dbReference type="OrthoDB" id="5416037at2759"/>
<name>A0A8H4NYW8_9HYPO</name>
<feature type="region of interest" description="Disordered" evidence="1">
    <location>
        <begin position="1"/>
        <end position="149"/>
    </location>
</feature>
<evidence type="ECO:0000313" key="4">
    <source>
        <dbReference type="EMBL" id="KAF4449776.1"/>
    </source>
</evidence>
<keyword evidence="2" id="KW-0472">Membrane</keyword>
<gene>
    <name evidence="4" type="ORF">F53441_6971</name>
</gene>
<keyword evidence="2" id="KW-0812">Transmembrane</keyword>
<accession>A0A8H4NYW8</accession>
<protein>
    <recommendedName>
        <fullName evidence="3">DUF6594 domain-containing protein</fullName>
    </recommendedName>
</protein>
<feature type="compositionally biased region" description="Low complexity" evidence="1">
    <location>
        <begin position="37"/>
        <end position="47"/>
    </location>
</feature>
<sequence>MNDRAQTRPRPSWASSEGAPLQKAIPQSSTVEDYEESASQSPSESAAHYPTPPSSASKMEYPPSNVQHTVTGSAVTQLTSTEDTAASKPTGNRNKMLREARNFKIKGAHRAGSMSSSGPGPEPNSVPHEAFSSSPELSYFKSPPSGRQIPASAYTSSAVAVANYPQSPISPMSYAGWGPNHTPAGYPPQDPFSSQQSGLQPIDQPYHSGFTYVNQKANALEPVFSNQPSSYDFPYTETQEDMAAPNDDLPIDALDGYASVAARVSGQAEPRLKPLYRRFDWLHHRTLLYHQDQLGALEEELIRLDSITTRNGGRMAVSGREERVSAHDIHRSRHRVMERIETSLRRYRNVVMSLEDMQKLPAPTGDEIQAYRTFLNQRQILIEAETQFLGQPDLIALSQGPATNAPANNQAPPPPPLVPLRTLINGFSMSFLCLAVLMMALPDLITRLVMVVCYGVLVTTVLSTTGHLRRLRQLFEG</sequence>
<dbReference type="PANTHER" id="PTHR34502">
    <property type="entry name" value="DUF6594 DOMAIN-CONTAINING PROTEIN-RELATED"/>
    <property type="match status" value="1"/>
</dbReference>
<keyword evidence="2" id="KW-1133">Transmembrane helix</keyword>
<organism evidence="4 5">
    <name type="scientific">Fusarium austroafricanum</name>
    <dbReference type="NCBI Taxonomy" id="2364996"/>
    <lineage>
        <taxon>Eukaryota</taxon>
        <taxon>Fungi</taxon>
        <taxon>Dikarya</taxon>
        <taxon>Ascomycota</taxon>
        <taxon>Pezizomycotina</taxon>
        <taxon>Sordariomycetes</taxon>
        <taxon>Hypocreomycetidae</taxon>
        <taxon>Hypocreales</taxon>
        <taxon>Nectriaceae</taxon>
        <taxon>Fusarium</taxon>
        <taxon>Fusarium concolor species complex</taxon>
    </lineage>
</organism>
<evidence type="ECO:0000256" key="1">
    <source>
        <dbReference type="SAM" id="MobiDB-lite"/>
    </source>
</evidence>
<reference evidence="4" key="1">
    <citation type="submission" date="2020-01" db="EMBL/GenBank/DDBJ databases">
        <title>Identification and distribution of gene clusters putatively required for synthesis of sphingolipid metabolism inhibitors in phylogenetically diverse species of the filamentous fungus Fusarium.</title>
        <authorList>
            <person name="Kim H.-S."/>
            <person name="Busman M."/>
            <person name="Brown D.W."/>
            <person name="Divon H."/>
            <person name="Uhlig S."/>
            <person name="Proctor R.H."/>
        </authorList>
    </citation>
    <scope>NUCLEOTIDE SEQUENCE</scope>
    <source>
        <strain evidence="4">NRRL 53441</strain>
    </source>
</reference>
<feature type="region of interest" description="Disordered" evidence="1">
    <location>
        <begin position="180"/>
        <end position="201"/>
    </location>
</feature>
<feature type="compositionally biased region" description="Polar residues" evidence="1">
    <location>
        <begin position="64"/>
        <end position="93"/>
    </location>
</feature>
<feature type="transmembrane region" description="Helical" evidence="2">
    <location>
        <begin position="448"/>
        <end position="468"/>
    </location>
</feature>
<dbReference type="PANTHER" id="PTHR34502:SF5">
    <property type="entry name" value="DUF6594 DOMAIN-CONTAINING PROTEIN"/>
    <property type="match status" value="1"/>
</dbReference>
<dbReference type="Proteomes" id="UP000605986">
    <property type="component" value="Unassembled WGS sequence"/>
</dbReference>
<evidence type="ECO:0000259" key="3">
    <source>
        <dbReference type="Pfam" id="PF20237"/>
    </source>
</evidence>
<comment type="caution">
    <text evidence="4">The sequence shown here is derived from an EMBL/GenBank/DDBJ whole genome shotgun (WGS) entry which is preliminary data.</text>
</comment>
<dbReference type="AlphaFoldDB" id="A0A8H4NYW8"/>
<evidence type="ECO:0000256" key="2">
    <source>
        <dbReference type="SAM" id="Phobius"/>
    </source>
</evidence>
<dbReference type="InterPro" id="IPR046529">
    <property type="entry name" value="DUF6594"/>
</dbReference>
<evidence type="ECO:0000313" key="5">
    <source>
        <dbReference type="Proteomes" id="UP000605986"/>
    </source>
</evidence>
<feature type="compositionally biased region" description="Low complexity" evidence="1">
    <location>
        <begin position="112"/>
        <end position="125"/>
    </location>
</feature>
<dbReference type="Pfam" id="PF20237">
    <property type="entry name" value="DUF6594"/>
    <property type="match status" value="1"/>
</dbReference>
<dbReference type="EMBL" id="JAADJG010000272">
    <property type="protein sequence ID" value="KAF4449776.1"/>
    <property type="molecule type" value="Genomic_DNA"/>
</dbReference>